<name>A0A1H9L9P9_9PSEU</name>
<gene>
    <name evidence="2" type="ORF">SAMN04487818_101521</name>
</gene>
<dbReference type="EMBL" id="FOGI01000001">
    <property type="protein sequence ID" value="SER08231.1"/>
    <property type="molecule type" value="Genomic_DNA"/>
</dbReference>
<dbReference type="Pfam" id="PF14248">
    <property type="entry name" value="DUF4345"/>
    <property type="match status" value="1"/>
</dbReference>
<evidence type="ECO:0000256" key="1">
    <source>
        <dbReference type="SAM" id="Phobius"/>
    </source>
</evidence>
<feature type="transmembrane region" description="Helical" evidence="1">
    <location>
        <begin position="72"/>
        <end position="94"/>
    </location>
</feature>
<evidence type="ECO:0008006" key="4">
    <source>
        <dbReference type="Google" id="ProtNLM"/>
    </source>
</evidence>
<dbReference type="AlphaFoldDB" id="A0A1H9L9P9"/>
<evidence type="ECO:0000313" key="3">
    <source>
        <dbReference type="Proteomes" id="UP000199051"/>
    </source>
</evidence>
<dbReference type="STRING" id="155974.SAMN04487818_101521"/>
<dbReference type="InterPro" id="IPR025597">
    <property type="entry name" value="DUF4345"/>
</dbReference>
<feature type="transmembrane region" description="Helical" evidence="1">
    <location>
        <begin position="46"/>
        <end position="65"/>
    </location>
</feature>
<dbReference type="RefSeq" id="WP_177215392.1">
    <property type="nucleotide sequence ID" value="NZ_FOGI01000001.1"/>
</dbReference>
<proteinExistence type="predicted"/>
<evidence type="ECO:0000313" key="2">
    <source>
        <dbReference type="EMBL" id="SER08231.1"/>
    </source>
</evidence>
<protein>
    <recommendedName>
        <fullName evidence="4">DUF4345 domain-containing protein</fullName>
    </recommendedName>
</protein>
<keyword evidence="1" id="KW-1133">Transmembrane helix</keyword>
<dbReference type="Proteomes" id="UP000199051">
    <property type="component" value="Unassembled WGS sequence"/>
</dbReference>
<sequence length="127" mass="12093">MIARITLTVAGLAALAVGAAQLLAPVGFHELSGLPAVTDPGSLSEARAVGAGIVAAGAGILAGAFRPALTRVSAAVGAGFYLAFGLGRLVGIAVDGVPPGGLVGALVTEIVLGLACGVVVARSPGTR</sequence>
<accession>A0A1H9L9P9</accession>
<reference evidence="3" key="1">
    <citation type="submission" date="2016-10" db="EMBL/GenBank/DDBJ databases">
        <authorList>
            <person name="Varghese N."/>
            <person name="Submissions S."/>
        </authorList>
    </citation>
    <scope>NUCLEOTIDE SEQUENCE [LARGE SCALE GENOMIC DNA]</scope>
    <source>
        <strain evidence="3">DSM 44260</strain>
    </source>
</reference>
<keyword evidence="1" id="KW-0812">Transmembrane</keyword>
<feature type="transmembrane region" description="Helical" evidence="1">
    <location>
        <begin position="100"/>
        <end position="121"/>
    </location>
</feature>
<organism evidence="2 3">
    <name type="scientific">Actinokineospora terrae</name>
    <dbReference type="NCBI Taxonomy" id="155974"/>
    <lineage>
        <taxon>Bacteria</taxon>
        <taxon>Bacillati</taxon>
        <taxon>Actinomycetota</taxon>
        <taxon>Actinomycetes</taxon>
        <taxon>Pseudonocardiales</taxon>
        <taxon>Pseudonocardiaceae</taxon>
        <taxon>Actinokineospora</taxon>
    </lineage>
</organism>
<keyword evidence="3" id="KW-1185">Reference proteome</keyword>
<keyword evidence="1" id="KW-0472">Membrane</keyword>